<dbReference type="EMBL" id="JACHBW010000009">
    <property type="protein sequence ID" value="MBB6103619.1"/>
    <property type="molecule type" value="Genomic_DNA"/>
</dbReference>
<accession>A0A7W9WTI1</accession>
<reference evidence="2 3" key="1">
    <citation type="submission" date="2020-08" db="EMBL/GenBank/DDBJ databases">
        <title>Above-ground endophytic microbial communities from plants in different locations in the United States.</title>
        <authorList>
            <person name="Frank C."/>
        </authorList>
    </citation>
    <scope>NUCLEOTIDE SEQUENCE [LARGE SCALE GENOMIC DNA]</scope>
    <source>
        <strain evidence="2 3">WP4_2_2</strain>
    </source>
</reference>
<dbReference type="Proteomes" id="UP000571554">
    <property type="component" value="Unassembled WGS sequence"/>
</dbReference>
<keyword evidence="1" id="KW-0472">Membrane</keyword>
<evidence type="ECO:0000256" key="1">
    <source>
        <dbReference type="SAM" id="Phobius"/>
    </source>
</evidence>
<keyword evidence="3" id="KW-1185">Reference proteome</keyword>
<name>A0A7W9WTI1_9BURK</name>
<evidence type="ECO:0000313" key="2">
    <source>
        <dbReference type="EMBL" id="MBB6103619.1"/>
    </source>
</evidence>
<evidence type="ECO:0000313" key="3">
    <source>
        <dbReference type="Proteomes" id="UP000571554"/>
    </source>
</evidence>
<protein>
    <submittedName>
        <fullName evidence="2">Flp pilus assembly protein TadG</fullName>
    </submittedName>
</protein>
<feature type="transmembrane region" description="Helical" evidence="1">
    <location>
        <begin position="35"/>
        <end position="68"/>
    </location>
</feature>
<keyword evidence="1" id="KW-1133">Transmembrane helix</keyword>
<sequence>MAITIPRHTHRSGENALQRGSIESRQLARRRLGALAVLGAIVAPGLIALGAPVIGLGVCIATLVPLIVSV</sequence>
<gene>
    <name evidence="2" type="ORF">F4827_003474</name>
</gene>
<proteinExistence type="predicted"/>
<dbReference type="RefSeq" id="WP_183725154.1">
    <property type="nucleotide sequence ID" value="NZ_JACHBW010000009.1"/>
</dbReference>
<dbReference type="AlphaFoldDB" id="A0A7W9WTI1"/>
<keyword evidence="1" id="KW-0812">Transmembrane</keyword>
<organism evidence="2 3">
    <name type="scientific">Paraburkholderia bannensis</name>
    <dbReference type="NCBI Taxonomy" id="765414"/>
    <lineage>
        <taxon>Bacteria</taxon>
        <taxon>Pseudomonadati</taxon>
        <taxon>Pseudomonadota</taxon>
        <taxon>Betaproteobacteria</taxon>
        <taxon>Burkholderiales</taxon>
        <taxon>Burkholderiaceae</taxon>
        <taxon>Paraburkholderia</taxon>
    </lineage>
</organism>
<comment type="caution">
    <text evidence="2">The sequence shown here is derived from an EMBL/GenBank/DDBJ whole genome shotgun (WGS) entry which is preliminary data.</text>
</comment>